<sequence>MAKSLYSTVLHNYTYEQVRDLCFASDSTFGNVFDCDWGVWRDKAVVDFGVSPQFFDLVPNLSGPQRYLQIASYVKLTPLSGVRVYEDGTIEGVYEAWKGYTQARLRKDPDMLLWFANRIKPEQQTGPRRNISQKTQSAIDDFAQPKEKKQFIFRYEDLLWFVKHGKIRELDEIIHNYFTLPEGFSIEKDVPYVPFWEITDKYSALLDLPLQDYSGDIEDLVNALASSGDVRIVDFFRSIFRDRLDLLESRYASAQKSLLLHGKPEETFGIEVRFFNPEKYIEYQYMAETLLGISVPNKEKLKSYVLTSSLGDITYLMAVLPLFSKEVILEALKKVDGLVYPLSKAILENYI</sequence>
<organism evidence="1">
    <name type="scientific">Brazilian cedratvirus IHUMI</name>
    <dbReference type="NCBI Taxonomy" id="2126980"/>
    <lineage>
        <taxon>Viruses</taxon>
        <taxon>Pithoviruses</taxon>
        <taxon>Orthocedratvirinae</taxon>
        <taxon>Alphacedratvirus</taxon>
        <taxon>Alphacedratvirus brasiliense</taxon>
    </lineage>
</organism>
<gene>
    <name evidence="1" type="ORF">BRZCDTV_334</name>
</gene>
<dbReference type="EMBL" id="LT994651">
    <property type="protein sequence ID" value="SPN79424.1"/>
    <property type="molecule type" value="Genomic_DNA"/>
</dbReference>
<accession>A0A2R8FEK5</accession>
<dbReference type="Proteomes" id="UP000273054">
    <property type="component" value="Segment"/>
</dbReference>
<name>A0A2R8FEK5_9VIRU</name>
<evidence type="ECO:0000313" key="1">
    <source>
        <dbReference type="EMBL" id="SPN79424.1"/>
    </source>
</evidence>
<evidence type="ECO:0000313" key="2">
    <source>
        <dbReference type="Proteomes" id="UP000273054"/>
    </source>
</evidence>
<keyword evidence="2" id="KW-1185">Reference proteome</keyword>
<protein>
    <submittedName>
        <fullName evidence="1">Uncharacterized protein</fullName>
    </submittedName>
</protein>
<proteinExistence type="predicted"/>
<reference evidence="1" key="1">
    <citation type="submission" date="2018-03" db="EMBL/GenBank/DDBJ databases">
        <authorList>
            <consortium name="Urmite Genomes"/>
        </authorList>
    </citation>
    <scope>NUCLEOTIDE SEQUENCE [LARGE SCALE GENOMIC DNA]</scope>
    <source>
        <strain evidence="1">IHUMI-27.7</strain>
    </source>
</reference>